<sequence length="56" mass="6264">VWRDHVVTLAYYKAFRGRSLQTFSRSMCTGQYTRRSPACWVLMTGLKSGNGGGGTF</sequence>
<gene>
    <name evidence="1" type="ORF">LYPA_23C008958</name>
</gene>
<protein>
    <submittedName>
        <fullName evidence="1">Uncharacterized protein</fullName>
    </submittedName>
</protein>
<keyword evidence="2" id="KW-1185">Reference proteome</keyword>
<proteinExistence type="predicted"/>
<feature type="non-terminal residue" evidence="1">
    <location>
        <position position="1"/>
    </location>
</feature>
<dbReference type="AlphaFoldDB" id="A0A485NVT9"/>
<reference evidence="1 2" key="1">
    <citation type="submission" date="2019-01" db="EMBL/GenBank/DDBJ databases">
        <authorList>
            <person name="Alioto T."/>
            <person name="Alioto T."/>
        </authorList>
    </citation>
    <scope>NUCLEOTIDE SEQUENCE [LARGE SCALE GENOMIC DNA]</scope>
</reference>
<evidence type="ECO:0000313" key="2">
    <source>
        <dbReference type="Proteomes" id="UP000386466"/>
    </source>
</evidence>
<dbReference type="EMBL" id="CAAGRJ010025557">
    <property type="protein sequence ID" value="VFV38141.1"/>
    <property type="molecule type" value="Genomic_DNA"/>
</dbReference>
<organism evidence="1 2">
    <name type="scientific">Lynx pardinus</name>
    <name type="common">Iberian lynx</name>
    <name type="synonym">Felis pardina</name>
    <dbReference type="NCBI Taxonomy" id="191816"/>
    <lineage>
        <taxon>Eukaryota</taxon>
        <taxon>Metazoa</taxon>
        <taxon>Chordata</taxon>
        <taxon>Craniata</taxon>
        <taxon>Vertebrata</taxon>
        <taxon>Euteleostomi</taxon>
        <taxon>Mammalia</taxon>
        <taxon>Eutheria</taxon>
        <taxon>Laurasiatheria</taxon>
        <taxon>Carnivora</taxon>
        <taxon>Feliformia</taxon>
        <taxon>Felidae</taxon>
        <taxon>Felinae</taxon>
        <taxon>Lynx</taxon>
    </lineage>
</organism>
<dbReference type="Proteomes" id="UP000386466">
    <property type="component" value="Unassembled WGS sequence"/>
</dbReference>
<name>A0A485NVT9_LYNPA</name>
<evidence type="ECO:0000313" key="1">
    <source>
        <dbReference type="EMBL" id="VFV38141.1"/>
    </source>
</evidence>
<accession>A0A485NVT9</accession>